<dbReference type="RefSeq" id="XP_002120921.2">
    <property type="nucleotide sequence ID" value="XM_002120885.4"/>
</dbReference>
<sequence length="407" mass="46645">MFIIRVFLAFVWSSTVLEAFEVNFTVLSNTSDCPTVCKCFILDSELLHVLPTSLKGKSFGEGFFMTASCQRQKLRQIPTDLSESTAMLYLAENELTDLNRSSFAKHSILTSLVLANNRIKSIASDTFIGLKRLEYLDLSGNQIETLPETTFCNWIRNHILPLTPCYDLVKTDRENLNDTRKTLTMLIHGNPWHCTCYLQEFMLNYTCAYGDQDYCIKFKAMSQYDFAIGYCWTPTSLREVPLNKLMTEHISKPREQVVNLCLTRKTTVDIALIVVLFTWMGLSMAYVINFILWNNREVSRHKSYIQSLENTNRSTKEHREHVKKRNDSFSPEAIKPPNRNSTKCEPLLNKPSAALPELALNDKLVSSFSKSTIQSRFSSTSVTDSPVWKPRNTERPLTMALNQSTDF</sequence>
<keyword evidence="4" id="KW-0472">Membrane</keyword>
<dbReference type="GO" id="GO:0005886">
    <property type="term" value="C:plasma membrane"/>
    <property type="evidence" value="ECO:0000318"/>
    <property type="project" value="GO_Central"/>
</dbReference>
<evidence type="ECO:0000256" key="3">
    <source>
        <dbReference type="SAM" id="MobiDB-lite"/>
    </source>
</evidence>
<dbReference type="PANTHER" id="PTHR24369">
    <property type="entry name" value="ANTIGEN BSP, PUTATIVE-RELATED"/>
    <property type="match status" value="1"/>
</dbReference>
<dbReference type="AlphaFoldDB" id="H2XU26"/>
<reference evidence="7" key="1">
    <citation type="journal article" date="2002" name="Science">
        <title>The draft genome of Ciona intestinalis: insights into chordate and vertebrate origins.</title>
        <authorList>
            <person name="Dehal P."/>
            <person name="Satou Y."/>
            <person name="Campbell R.K."/>
            <person name="Chapman J."/>
            <person name="Degnan B."/>
            <person name="De Tomaso A."/>
            <person name="Davidson B."/>
            <person name="Di Gregorio A."/>
            <person name="Gelpke M."/>
            <person name="Goodstein D.M."/>
            <person name="Harafuji N."/>
            <person name="Hastings K.E."/>
            <person name="Ho I."/>
            <person name="Hotta K."/>
            <person name="Huang W."/>
            <person name="Kawashima T."/>
            <person name="Lemaire P."/>
            <person name="Martinez D."/>
            <person name="Meinertzhagen I.A."/>
            <person name="Necula S."/>
            <person name="Nonaka M."/>
            <person name="Putnam N."/>
            <person name="Rash S."/>
            <person name="Saiga H."/>
            <person name="Satake M."/>
            <person name="Terry A."/>
            <person name="Yamada L."/>
            <person name="Wang H.G."/>
            <person name="Awazu S."/>
            <person name="Azumi K."/>
            <person name="Boore J."/>
            <person name="Branno M."/>
            <person name="Chin-Bow S."/>
            <person name="DeSantis R."/>
            <person name="Doyle S."/>
            <person name="Francino P."/>
            <person name="Keys D.N."/>
            <person name="Haga S."/>
            <person name="Hayashi H."/>
            <person name="Hino K."/>
            <person name="Imai K.S."/>
            <person name="Inaba K."/>
            <person name="Kano S."/>
            <person name="Kobayashi K."/>
            <person name="Kobayashi M."/>
            <person name="Lee B.I."/>
            <person name="Makabe K.W."/>
            <person name="Manohar C."/>
            <person name="Matassi G."/>
            <person name="Medina M."/>
            <person name="Mochizuki Y."/>
            <person name="Mount S."/>
            <person name="Morishita T."/>
            <person name="Miura S."/>
            <person name="Nakayama A."/>
            <person name="Nishizaka S."/>
            <person name="Nomoto H."/>
            <person name="Ohta F."/>
            <person name="Oishi K."/>
            <person name="Rigoutsos I."/>
            <person name="Sano M."/>
            <person name="Sasaki A."/>
            <person name="Sasakura Y."/>
            <person name="Shoguchi E."/>
            <person name="Shin-i T."/>
            <person name="Spagnuolo A."/>
            <person name="Stainier D."/>
            <person name="Suzuki M.M."/>
            <person name="Tassy O."/>
            <person name="Takatori N."/>
            <person name="Tokuoka M."/>
            <person name="Yagi K."/>
            <person name="Yoshizaki F."/>
            <person name="Wada S."/>
            <person name="Zhang C."/>
            <person name="Hyatt P.D."/>
            <person name="Larimer F."/>
            <person name="Detter C."/>
            <person name="Doggett N."/>
            <person name="Glavina T."/>
            <person name="Hawkins T."/>
            <person name="Richardson P."/>
            <person name="Lucas S."/>
            <person name="Kohara Y."/>
            <person name="Levine M."/>
            <person name="Satoh N."/>
            <person name="Rokhsar D.S."/>
        </authorList>
    </citation>
    <scope>NUCLEOTIDE SEQUENCE [LARGE SCALE GENOMIC DNA]</scope>
</reference>
<dbReference type="GeneTree" id="ENSGT00660000096978"/>
<dbReference type="PANTHER" id="PTHR24369:SF211">
    <property type="entry name" value="LEUCINE-RICH REPEAT-CONTAINING PROTEIN 15-LIKE"/>
    <property type="match status" value="1"/>
</dbReference>
<protein>
    <submittedName>
        <fullName evidence="6">Leucine-rich repeat-containing protein 3B-like</fullName>
    </submittedName>
</protein>
<feature type="region of interest" description="Disordered" evidence="3">
    <location>
        <begin position="309"/>
        <end position="343"/>
    </location>
</feature>
<reference evidence="6" key="3">
    <citation type="submission" date="2025-09" db="UniProtKB">
        <authorList>
            <consortium name="Ensembl"/>
        </authorList>
    </citation>
    <scope>IDENTIFICATION</scope>
</reference>
<keyword evidence="7" id="KW-1185">Reference proteome</keyword>
<accession>H2XU26</accession>
<dbReference type="STRING" id="7719.ENSCINP00000033160"/>
<dbReference type="Proteomes" id="UP000008144">
    <property type="component" value="Unassembled WGS sequence"/>
</dbReference>
<keyword evidence="1" id="KW-0433">Leucine-rich repeat</keyword>
<dbReference type="InterPro" id="IPR003591">
    <property type="entry name" value="Leu-rich_rpt_typical-subtyp"/>
</dbReference>
<dbReference type="KEGG" id="cin:100179550"/>
<dbReference type="InterPro" id="IPR032675">
    <property type="entry name" value="LRR_dom_sf"/>
</dbReference>
<dbReference type="SUPFAM" id="SSF52058">
    <property type="entry name" value="L domain-like"/>
    <property type="match status" value="1"/>
</dbReference>
<evidence type="ECO:0000256" key="1">
    <source>
        <dbReference type="ARBA" id="ARBA00022614"/>
    </source>
</evidence>
<keyword evidence="2" id="KW-0677">Repeat</keyword>
<dbReference type="InParanoid" id="H2XU26"/>
<proteinExistence type="predicted"/>
<dbReference type="Ensembl" id="ENSCINT00000034597.1">
    <property type="protein sequence ID" value="ENSCINP00000033160.1"/>
    <property type="gene ID" value="ENSCING00000018564.1"/>
</dbReference>
<dbReference type="Pfam" id="PF13855">
    <property type="entry name" value="LRR_8"/>
    <property type="match status" value="1"/>
</dbReference>
<evidence type="ECO:0000313" key="6">
    <source>
        <dbReference type="Ensembl" id="ENSCINP00000033160.1"/>
    </source>
</evidence>
<dbReference type="GeneID" id="100179550"/>
<name>H2XU26_CIOIN</name>
<feature type="signal peptide" evidence="5">
    <location>
        <begin position="1"/>
        <end position="19"/>
    </location>
</feature>
<gene>
    <name evidence="6" type="primary">LOC100179550</name>
</gene>
<dbReference type="OrthoDB" id="6343311at2759"/>
<accession>A0A1W2W141</accession>
<evidence type="ECO:0000256" key="4">
    <source>
        <dbReference type="SAM" id="Phobius"/>
    </source>
</evidence>
<dbReference type="InterPro" id="IPR001611">
    <property type="entry name" value="Leu-rich_rpt"/>
</dbReference>
<evidence type="ECO:0000256" key="2">
    <source>
        <dbReference type="ARBA" id="ARBA00022737"/>
    </source>
</evidence>
<feature type="transmembrane region" description="Helical" evidence="4">
    <location>
        <begin position="270"/>
        <end position="293"/>
    </location>
</feature>
<evidence type="ECO:0000256" key="5">
    <source>
        <dbReference type="SAM" id="SignalP"/>
    </source>
</evidence>
<dbReference type="InterPro" id="IPR050541">
    <property type="entry name" value="LRR_TM_domain-containing"/>
</dbReference>
<feature type="chain" id="PRO_5014093648" evidence="5">
    <location>
        <begin position="20"/>
        <end position="407"/>
    </location>
</feature>
<organism evidence="6 7">
    <name type="scientific">Ciona intestinalis</name>
    <name type="common">Transparent sea squirt</name>
    <name type="synonym">Ascidia intestinalis</name>
    <dbReference type="NCBI Taxonomy" id="7719"/>
    <lineage>
        <taxon>Eukaryota</taxon>
        <taxon>Metazoa</taxon>
        <taxon>Chordata</taxon>
        <taxon>Tunicata</taxon>
        <taxon>Ascidiacea</taxon>
        <taxon>Phlebobranchia</taxon>
        <taxon>Cionidae</taxon>
        <taxon>Ciona</taxon>
    </lineage>
</organism>
<keyword evidence="4" id="KW-0812">Transmembrane</keyword>
<evidence type="ECO:0000313" key="7">
    <source>
        <dbReference type="Proteomes" id="UP000008144"/>
    </source>
</evidence>
<keyword evidence="4" id="KW-1133">Transmembrane helix</keyword>
<keyword evidence="5" id="KW-0732">Signal</keyword>
<dbReference type="SMART" id="SM00369">
    <property type="entry name" value="LRR_TYP"/>
    <property type="match status" value="2"/>
</dbReference>
<dbReference type="PROSITE" id="PS51450">
    <property type="entry name" value="LRR"/>
    <property type="match status" value="1"/>
</dbReference>
<feature type="region of interest" description="Disordered" evidence="3">
    <location>
        <begin position="381"/>
        <end position="407"/>
    </location>
</feature>
<dbReference type="HOGENOM" id="CLU_676057_0_0_1"/>
<dbReference type="Gene3D" id="3.80.10.10">
    <property type="entry name" value="Ribonuclease Inhibitor"/>
    <property type="match status" value="1"/>
</dbReference>
<reference evidence="6" key="2">
    <citation type="submission" date="2025-08" db="UniProtKB">
        <authorList>
            <consortium name="Ensembl"/>
        </authorList>
    </citation>
    <scope>IDENTIFICATION</scope>
</reference>